<dbReference type="InterPro" id="IPR036390">
    <property type="entry name" value="WH_DNA-bd_sf"/>
</dbReference>
<keyword evidence="7" id="KW-1185">Reference proteome</keyword>
<dbReference type="GO" id="GO:0005829">
    <property type="term" value="C:cytosol"/>
    <property type="evidence" value="ECO:0007669"/>
    <property type="project" value="TreeGrafter"/>
</dbReference>
<sequence>MPDWFSALGISEDAGTAVRDELRRLALHQVPAGTVLFRPGDEPRGFIVLLTGRIHVYLTGRNGRELLLYRVEPGESCLQTTLGLLGESVYQGEGVAETALAGYVIPPGLFLRLMSSSEGFRGFVFRAFANRLSDALFVLEQVAFVRVEERLARALLEAAGENGLARVTHQQLAVAIGSAREVVSRRLEALASSGLIALERGEIRIMDGEGLRRLSAPVRD</sequence>
<dbReference type="GO" id="GO:0003677">
    <property type="term" value="F:DNA binding"/>
    <property type="evidence" value="ECO:0007669"/>
    <property type="project" value="UniProtKB-KW"/>
</dbReference>
<evidence type="ECO:0000313" key="7">
    <source>
        <dbReference type="Proteomes" id="UP000528286"/>
    </source>
</evidence>
<keyword evidence="3" id="KW-0804">Transcription</keyword>
<gene>
    <name evidence="6" type="ORF">GGR23_000556</name>
</gene>
<dbReference type="PANTHER" id="PTHR24567">
    <property type="entry name" value="CRP FAMILY TRANSCRIPTIONAL REGULATORY PROTEIN"/>
    <property type="match status" value="1"/>
</dbReference>
<dbReference type="AlphaFoldDB" id="A0A7W6NIH9"/>
<dbReference type="RefSeq" id="WP_183364584.1">
    <property type="nucleotide sequence ID" value="NZ_JACIEZ010000001.1"/>
</dbReference>
<dbReference type="InterPro" id="IPR018490">
    <property type="entry name" value="cNMP-bd_dom_sf"/>
</dbReference>
<accession>A0A7W6NIH9</accession>
<reference evidence="6 7" key="1">
    <citation type="submission" date="2020-08" db="EMBL/GenBank/DDBJ databases">
        <title>Genomic Encyclopedia of Type Strains, Phase IV (KMG-IV): sequencing the most valuable type-strain genomes for metagenomic binning, comparative biology and taxonomic classification.</title>
        <authorList>
            <person name="Goeker M."/>
        </authorList>
    </citation>
    <scope>NUCLEOTIDE SEQUENCE [LARGE SCALE GENOMIC DNA]</scope>
    <source>
        <strain evidence="6 7">DSM 29853</strain>
    </source>
</reference>
<evidence type="ECO:0000256" key="2">
    <source>
        <dbReference type="ARBA" id="ARBA00023125"/>
    </source>
</evidence>
<dbReference type="SUPFAM" id="SSF46785">
    <property type="entry name" value="Winged helix' DNA-binding domain"/>
    <property type="match status" value="1"/>
</dbReference>
<dbReference type="SMART" id="SM00419">
    <property type="entry name" value="HTH_CRP"/>
    <property type="match status" value="1"/>
</dbReference>
<organism evidence="6 7">
    <name type="scientific">Gellertiella hungarica</name>
    <dbReference type="NCBI Taxonomy" id="1572859"/>
    <lineage>
        <taxon>Bacteria</taxon>
        <taxon>Pseudomonadati</taxon>
        <taxon>Pseudomonadota</taxon>
        <taxon>Alphaproteobacteria</taxon>
        <taxon>Hyphomicrobiales</taxon>
        <taxon>Rhizobiaceae</taxon>
        <taxon>Gellertiella</taxon>
    </lineage>
</organism>
<protein>
    <submittedName>
        <fullName evidence="6">CRP/FNR family transcriptional regulator</fullName>
    </submittedName>
</protein>
<name>A0A7W6NIH9_9HYPH</name>
<dbReference type="Gene3D" id="1.10.10.10">
    <property type="entry name" value="Winged helix-like DNA-binding domain superfamily/Winged helix DNA-binding domain"/>
    <property type="match status" value="1"/>
</dbReference>
<dbReference type="PANTHER" id="PTHR24567:SF74">
    <property type="entry name" value="HTH-TYPE TRANSCRIPTIONAL REGULATOR ARCR"/>
    <property type="match status" value="1"/>
</dbReference>
<keyword evidence="1" id="KW-0805">Transcription regulation</keyword>
<comment type="caution">
    <text evidence="6">The sequence shown here is derived from an EMBL/GenBank/DDBJ whole genome shotgun (WGS) entry which is preliminary data.</text>
</comment>
<dbReference type="InterPro" id="IPR000595">
    <property type="entry name" value="cNMP-bd_dom"/>
</dbReference>
<dbReference type="InterPro" id="IPR050397">
    <property type="entry name" value="Env_Response_Regulators"/>
</dbReference>
<dbReference type="GO" id="GO:0003700">
    <property type="term" value="F:DNA-binding transcription factor activity"/>
    <property type="evidence" value="ECO:0007669"/>
    <property type="project" value="TreeGrafter"/>
</dbReference>
<feature type="domain" description="Cyclic nucleotide-binding" evidence="4">
    <location>
        <begin position="18"/>
        <end position="131"/>
    </location>
</feature>
<proteinExistence type="predicted"/>
<dbReference type="PROSITE" id="PS51063">
    <property type="entry name" value="HTH_CRP_2"/>
    <property type="match status" value="1"/>
</dbReference>
<dbReference type="PROSITE" id="PS50042">
    <property type="entry name" value="CNMP_BINDING_3"/>
    <property type="match status" value="1"/>
</dbReference>
<evidence type="ECO:0000259" key="5">
    <source>
        <dbReference type="PROSITE" id="PS51063"/>
    </source>
</evidence>
<evidence type="ECO:0000259" key="4">
    <source>
        <dbReference type="PROSITE" id="PS50042"/>
    </source>
</evidence>
<evidence type="ECO:0000256" key="1">
    <source>
        <dbReference type="ARBA" id="ARBA00023015"/>
    </source>
</evidence>
<dbReference type="Pfam" id="PF13545">
    <property type="entry name" value="HTH_Crp_2"/>
    <property type="match status" value="1"/>
</dbReference>
<evidence type="ECO:0000313" key="6">
    <source>
        <dbReference type="EMBL" id="MBB4063395.1"/>
    </source>
</evidence>
<dbReference type="CDD" id="cd00038">
    <property type="entry name" value="CAP_ED"/>
    <property type="match status" value="1"/>
</dbReference>
<dbReference type="EMBL" id="JACIEZ010000001">
    <property type="protein sequence ID" value="MBB4063395.1"/>
    <property type="molecule type" value="Genomic_DNA"/>
</dbReference>
<feature type="domain" description="HTH crp-type" evidence="5">
    <location>
        <begin position="145"/>
        <end position="209"/>
    </location>
</feature>
<dbReference type="InterPro" id="IPR014710">
    <property type="entry name" value="RmlC-like_jellyroll"/>
</dbReference>
<dbReference type="SUPFAM" id="SSF51206">
    <property type="entry name" value="cAMP-binding domain-like"/>
    <property type="match status" value="1"/>
</dbReference>
<keyword evidence="2" id="KW-0238">DNA-binding</keyword>
<dbReference type="Pfam" id="PF00027">
    <property type="entry name" value="cNMP_binding"/>
    <property type="match status" value="1"/>
</dbReference>
<dbReference type="Gene3D" id="2.60.120.10">
    <property type="entry name" value="Jelly Rolls"/>
    <property type="match status" value="1"/>
</dbReference>
<evidence type="ECO:0000256" key="3">
    <source>
        <dbReference type="ARBA" id="ARBA00023163"/>
    </source>
</evidence>
<dbReference type="Proteomes" id="UP000528286">
    <property type="component" value="Unassembled WGS sequence"/>
</dbReference>
<dbReference type="InterPro" id="IPR036388">
    <property type="entry name" value="WH-like_DNA-bd_sf"/>
</dbReference>
<dbReference type="InterPro" id="IPR012318">
    <property type="entry name" value="HTH_CRP"/>
</dbReference>